<dbReference type="EMBL" id="BJHW01000001">
    <property type="protein sequence ID" value="GDY55526.1"/>
    <property type="molecule type" value="Genomic_DNA"/>
</dbReference>
<protein>
    <submittedName>
        <fullName evidence="2">Uncharacterized protein</fullName>
    </submittedName>
</protein>
<proteinExistence type="predicted"/>
<dbReference type="AlphaFoldDB" id="A0A4D4L8K9"/>
<reference evidence="2 3" key="1">
    <citation type="journal article" date="2020" name="Int. J. Syst. Evol. Microbiol.">
        <title>Reclassification of Streptomyces castelarensis and Streptomyces sporoclivatus as later heterotypic synonyms of Streptomyces antimycoticus.</title>
        <authorList>
            <person name="Komaki H."/>
            <person name="Tamura T."/>
        </authorList>
    </citation>
    <scope>NUCLEOTIDE SEQUENCE [LARGE SCALE GENOMIC DNA]</scope>
    <source>
        <strain evidence="2 3">NBRC 13459</strain>
    </source>
</reference>
<sequence length="72" mass="7055">MLGEGGLAGSGWSGDAEQTAGARVGEALSALEEVLGSHGGAFGTSGSVREAGYREAATRGWSAAHCGDCPLC</sequence>
<dbReference type="Proteomes" id="UP000301309">
    <property type="component" value="Unassembled WGS sequence"/>
</dbReference>
<accession>A0A4D4L8K9</accession>
<keyword evidence="3" id="KW-1185">Reference proteome</keyword>
<comment type="caution">
    <text evidence="2">The sequence shown here is derived from an EMBL/GenBank/DDBJ whole genome shotgun (WGS) entry which is preliminary data.</text>
</comment>
<organism evidence="2 3">
    <name type="scientific">Streptomyces violaceusniger</name>
    <dbReference type="NCBI Taxonomy" id="68280"/>
    <lineage>
        <taxon>Bacteria</taxon>
        <taxon>Bacillati</taxon>
        <taxon>Actinomycetota</taxon>
        <taxon>Actinomycetes</taxon>
        <taxon>Kitasatosporales</taxon>
        <taxon>Streptomycetaceae</taxon>
        <taxon>Streptomyces</taxon>
        <taxon>Streptomyces violaceusniger group</taxon>
    </lineage>
</organism>
<evidence type="ECO:0000313" key="2">
    <source>
        <dbReference type="EMBL" id="GDY55526.1"/>
    </source>
</evidence>
<gene>
    <name evidence="2" type="ORF">SVIO_061490</name>
</gene>
<evidence type="ECO:0000313" key="3">
    <source>
        <dbReference type="Proteomes" id="UP000301309"/>
    </source>
</evidence>
<feature type="region of interest" description="Disordered" evidence="1">
    <location>
        <begin position="1"/>
        <end position="20"/>
    </location>
</feature>
<evidence type="ECO:0000256" key="1">
    <source>
        <dbReference type="SAM" id="MobiDB-lite"/>
    </source>
</evidence>
<name>A0A4D4L8K9_STRVO</name>
<feature type="compositionally biased region" description="Gly residues" evidence="1">
    <location>
        <begin position="1"/>
        <end position="12"/>
    </location>
</feature>